<dbReference type="EMBL" id="JAPWDV010000001">
    <property type="protein sequence ID" value="KAJ6225387.1"/>
    <property type="molecule type" value="Genomic_DNA"/>
</dbReference>
<protein>
    <recommendedName>
        <fullName evidence="7">Trafficking protein particle complex subunit 13-like protein</fullName>
    </recommendedName>
</protein>
<dbReference type="Pfam" id="PF23647">
    <property type="entry name" value="TRAPPC13_M"/>
    <property type="match status" value="1"/>
</dbReference>
<evidence type="ECO:0000259" key="2">
    <source>
        <dbReference type="Pfam" id="PF06159"/>
    </source>
</evidence>
<evidence type="ECO:0008006" key="7">
    <source>
        <dbReference type="Google" id="ProtNLM"/>
    </source>
</evidence>
<comment type="caution">
    <text evidence="5">The sequence shown here is derived from an EMBL/GenBank/DDBJ whole genome shotgun (WGS) entry which is preliminary data.</text>
</comment>
<comment type="similarity">
    <text evidence="1">Belongs to the TRAPPC13 family.</text>
</comment>
<sequence>MEIKLENLLSVRVGRVVSREVDVSSFVSVDEYNQYFSDGSTSLTDISLSDQYKEKWLLVPNQFFNIYLGEVFSFYITCTNDSTQEMMTNVSIQLDMQINNRAIFVKKFNLNTLDAKKSVEDILSHEIKEPFPHVLICTLGFNVAGHERQTCRKYFQFQVSKPIDVKTKSYYTECDEIYLETLFQNLTTLPIQLKSVKLESADFEVSSLNFLKSTNEQEEQWIFGKVNRLDPNESRQYLFTLRPKSEIRLIPSAIKSISAIGKLDIVWISGIGERGHIQTSQLERTTPNSETIKIFVEDIPTQVYSRTIFSVKLRIINCSLKSIEPKIELINSKHENILWLGQANRNLGPMSEAQSIEVELKLFPTKIGLHSIPLIKVIDSISSECCDFRDLASVNIV</sequence>
<dbReference type="InterPro" id="IPR055429">
    <property type="entry name" value="TRAPPC13_M"/>
</dbReference>
<reference evidence="5" key="1">
    <citation type="submission" date="2022-12" db="EMBL/GenBank/DDBJ databases">
        <title>Genome assemblies of Blomia tropicalis.</title>
        <authorList>
            <person name="Cui Y."/>
        </authorList>
    </citation>
    <scope>NUCLEOTIDE SEQUENCE</scope>
    <source>
        <tissue evidence="5">Adult mites</tissue>
    </source>
</reference>
<dbReference type="PANTHER" id="PTHR13134">
    <property type="entry name" value="TRAFFICKING PROTEIN PARTICLE COMPLEX SUBUNIT 13"/>
    <property type="match status" value="1"/>
</dbReference>
<keyword evidence="6" id="KW-1185">Reference proteome</keyword>
<dbReference type="PANTHER" id="PTHR13134:SF3">
    <property type="entry name" value="TRAFFICKING PROTEIN PARTICLE COMPLEX SUBUNIT 13"/>
    <property type="match status" value="1"/>
</dbReference>
<dbReference type="InterPro" id="IPR010378">
    <property type="entry name" value="TRAPPC13"/>
</dbReference>
<dbReference type="InterPro" id="IPR055427">
    <property type="entry name" value="TRAPPC13_N"/>
</dbReference>
<dbReference type="OrthoDB" id="10250284at2759"/>
<evidence type="ECO:0000259" key="3">
    <source>
        <dbReference type="Pfam" id="PF23643"/>
    </source>
</evidence>
<dbReference type="GO" id="GO:1990072">
    <property type="term" value="C:TRAPPIII protein complex"/>
    <property type="evidence" value="ECO:0007669"/>
    <property type="project" value="TreeGrafter"/>
</dbReference>
<evidence type="ECO:0000259" key="4">
    <source>
        <dbReference type="Pfam" id="PF23647"/>
    </source>
</evidence>
<dbReference type="AlphaFoldDB" id="A0A9Q0MJ94"/>
<dbReference type="OMA" id="YLCVHNG"/>
<feature type="domain" description="Trafficking protein particle complex subunit 13 C-terminal" evidence="3">
    <location>
        <begin position="300"/>
        <end position="395"/>
    </location>
</feature>
<gene>
    <name evidence="5" type="ORF">RDWZM_003932</name>
</gene>
<feature type="domain" description="Trafficking protein particle complex subunit 13 N-terminal" evidence="2">
    <location>
        <begin position="35"/>
        <end position="159"/>
    </location>
</feature>
<feature type="domain" description="Trafficking protein particle complex subunit 13 middle" evidence="4">
    <location>
        <begin position="163"/>
        <end position="287"/>
    </location>
</feature>
<accession>A0A9Q0MJ94</accession>
<evidence type="ECO:0000313" key="6">
    <source>
        <dbReference type="Proteomes" id="UP001142055"/>
    </source>
</evidence>
<evidence type="ECO:0000256" key="1">
    <source>
        <dbReference type="ARBA" id="ARBA00010785"/>
    </source>
</evidence>
<evidence type="ECO:0000313" key="5">
    <source>
        <dbReference type="EMBL" id="KAJ6225387.1"/>
    </source>
</evidence>
<dbReference type="Proteomes" id="UP001142055">
    <property type="component" value="Chromosome 1"/>
</dbReference>
<name>A0A9Q0MJ94_BLOTA</name>
<proteinExistence type="inferred from homology"/>
<dbReference type="Pfam" id="PF23643">
    <property type="entry name" value="TRAPPC13_C"/>
    <property type="match status" value="1"/>
</dbReference>
<dbReference type="InterPro" id="IPR055428">
    <property type="entry name" value="TRAPPC13_C"/>
</dbReference>
<dbReference type="Pfam" id="PF06159">
    <property type="entry name" value="TRAPPC13_N"/>
    <property type="match status" value="1"/>
</dbReference>
<organism evidence="5 6">
    <name type="scientific">Blomia tropicalis</name>
    <name type="common">Mite</name>
    <dbReference type="NCBI Taxonomy" id="40697"/>
    <lineage>
        <taxon>Eukaryota</taxon>
        <taxon>Metazoa</taxon>
        <taxon>Ecdysozoa</taxon>
        <taxon>Arthropoda</taxon>
        <taxon>Chelicerata</taxon>
        <taxon>Arachnida</taxon>
        <taxon>Acari</taxon>
        <taxon>Acariformes</taxon>
        <taxon>Sarcoptiformes</taxon>
        <taxon>Astigmata</taxon>
        <taxon>Glycyphagoidea</taxon>
        <taxon>Echimyopodidae</taxon>
        <taxon>Blomia</taxon>
    </lineage>
</organism>